<dbReference type="InterPro" id="IPR036890">
    <property type="entry name" value="HATPase_C_sf"/>
</dbReference>
<evidence type="ECO:0000256" key="9">
    <source>
        <dbReference type="ARBA" id="ARBA00022840"/>
    </source>
</evidence>
<keyword evidence="6 13" id="KW-0812">Transmembrane</keyword>
<accession>A0ABV6LTY1</accession>
<keyword evidence="10 13" id="KW-1133">Transmembrane helix</keyword>
<evidence type="ECO:0000256" key="7">
    <source>
        <dbReference type="ARBA" id="ARBA00022741"/>
    </source>
</evidence>
<dbReference type="Gene3D" id="3.30.565.10">
    <property type="entry name" value="Histidine kinase-like ATPase, C-terminal domain"/>
    <property type="match status" value="1"/>
</dbReference>
<dbReference type="GO" id="GO:0016301">
    <property type="term" value="F:kinase activity"/>
    <property type="evidence" value="ECO:0007669"/>
    <property type="project" value="UniProtKB-KW"/>
</dbReference>
<comment type="subcellular location">
    <subcellularLocation>
        <location evidence="2">Membrane</location>
        <topology evidence="2">Multi-pass membrane protein</topology>
    </subcellularLocation>
</comment>
<evidence type="ECO:0000256" key="12">
    <source>
        <dbReference type="ARBA" id="ARBA00023136"/>
    </source>
</evidence>
<evidence type="ECO:0000256" key="11">
    <source>
        <dbReference type="ARBA" id="ARBA00023012"/>
    </source>
</evidence>
<evidence type="ECO:0000313" key="16">
    <source>
        <dbReference type="Proteomes" id="UP001589836"/>
    </source>
</evidence>
<dbReference type="Pfam" id="PF02518">
    <property type="entry name" value="HATPase_c"/>
    <property type="match status" value="1"/>
</dbReference>
<dbReference type="Proteomes" id="UP001589836">
    <property type="component" value="Unassembled WGS sequence"/>
</dbReference>
<evidence type="ECO:0000256" key="8">
    <source>
        <dbReference type="ARBA" id="ARBA00022777"/>
    </source>
</evidence>
<dbReference type="InterPro" id="IPR003661">
    <property type="entry name" value="HisK_dim/P_dom"/>
</dbReference>
<keyword evidence="4" id="KW-0597">Phosphoprotein</keyword>
<keyword evidence="7" id="KW-0547">Nucleotide-binding</keyword>
<evidence type="ECO:0000256" key="10">
    <source>
        <dbReference type="ARBA" id="ARBA00022989"/>
    </source>
</evidence>
<comment type="catalytic activity">
    <reaction evidence="1">
        <text>ATP + protein L-histidine = ADP + protein N-phospho-L-histidine.</text>
        <dbReference type="EC" id="2.7.13.3"/>
    </reaction>
</comment>
<organism evidence="15 16">
    <name type="scientific">Pontibacillus salicampi</name>
    <dbReference type="NCBI Taxonomy" id="1449801"/>
    <lineage>
        <taxon>Bacteria</taxon>
        <taxon>Bacillati</taxon>
        <taxon>Bacillota</taxon>
        <taxon>Bacilli</taxon>
        <taxon>Bacillales</taxon>
        <taxon>Bacillaceae</taxon>
        <taxon>Pontibacillus</taxon>
    </lineage>
</organism>
<dbReference type="InterPro" id="IPR003594">
    <property type="entry name" value="HATPase_dom"/>
</dbReference>
<reference evidence="15 16" key="1">
    <citation type="submission" date="2024-09" db="EMBL/GenBank/DDBJ databases">
        <authorList>
            <person name="Sun Q."/>
            <person name="Mori K."/>
        </authorList>
    </citation>
    <scope>NUCLEOTIDE SEQUENCE [LARGE SCALE GENOMIC DNA]</scope>
    <source>
        <strain evidence="15 16">NCAIM B.02529</strain>
    </source>
</reference>
<keyword evidence="16" id="KW-1185">Reference proteome</keyword>
<dbReference type="EMBL" id="JBHLTP010000023">
    <property type="protein sequence ID" value="MFC0525862.1"/>
    <property type="molecule type" value="Genomic_DNA"/>
</dbReference>
<dbReference type="EC" id="2.7.13.3" evidence="3"/>
<dbReference type="PANTHER" id="PTHR45528">
    <property type="entry name" value="SENSOR HISTIDINE KINASE CPXA"/>
    <property type="match status" value="1"/>
</dbReference>
<evidence type="ECO:0000256" key="2">
    <source>
        <dbReference type="ARBA" id="ARBA00004141"/>
    </source>
</evidence>
<dbReference type="SUPFAM" id="SSF47384">
    <property type="entry name" value="Homodimeric domain of signal transducing histidine kinase"/>
    <property type="match status" value="1"/>
</dbReference>
<dbReference type="PRINTS" id="PR00344">
    <property type="entry name" value="BCTRLSENSOR"/>
</dbReference>
<evidence type="ECO:0000256" key="5">
    <source>
        <dbReference type="ARBA" id="ARBA00022679"/>
    </source>
</evidence>
<dbReference type="SUPFAM" id="SSF55874">
    <property type="entry name" value="ATPase domain of HSP90 chaperone/DNA topoisomerase II/histidine kinase"/>
    <property type="match status" value="1"/>
</dbReference>
<dbReference type="InterPro" id="IPR005467">
    <property type="entry name" value="His_kinase_dom"/>
</dbReference>
<evidence type="ECO:0000256" key="1">
    <source>
        <dbReference type="ARBA" id="ARBA00000085"/>
    </source>
</evidence>
<comment type="caution">
    <text evidence="15">The sequence shown here is derived from an EMBL/GenBank/DDBJ whole genome shotgun (WGS) entry which is preliminary data.</text>
</comment>
<evidence type="ECO:0000256" key="4">
    <source>
        <dbReference type="ARBA" id="ARBA00022553"/>
    </source>
</evidence>
<keyword evidence="8 15" id="KW-0418">Kinase</keyword>
<dbReference type="Gene3D" id="1.10.287.130">
    <property type="match status" value="1"/>
</dbReference>
<evidence type="ECO:0000259" key="14">
    <source>
        <dbReference type="PROSITE" id="PS50109"/>
    </source>
</evidence>
<dbReference type="Pfam" id="PF00512">
    <property type="entry name" value="HisKA"/>
    <property type="match status" value="1"/>
</dbReference>
<keyword evidence="11" id="KW-0902">Two-component regulatory system</keyword>
<dbReference type="InterPro" id="IPR004358">
    <property type="entry name" value="Sig_transdc_His_kin-like_C"/>
</dbReference>
<dbReference type="PANTHER" id="PTHR45528:SF8">
    <property type="entry name" value="HISTIDINE KINASE"/>
    <property type="match status" value="1"/>
</dbReference>
<dbReference type="CDD" id="cd00082">
    <property type="entry name" value="HisKA"/>
    <property type="match status" value="1"/>
</dbReference>
<sequence length="299" mass="34406">MQFVVVFLIITVILLLLYIVLMQLQIRSINNQLTKRLNENSRQPVSVELFNKDINSLTANINRYIKAEEILRINSIREDRKLRELIVNISHDLRTPLTAIKGYLQLLRRSNLTGDQIKKFEIAMKHTNDLDNLIQYFFEYSYLSNMEPELNSMRLNINKVVTECIVTFVPKLEENNLAVKFENTPPVYVLADEKMVKRIIYNLLGNCIKHSSGNIEMKVILDDWAIISIKNPIKSTANIDEQKLFDRFYTGDKSRGTSTGLGLAIVKILAEQLGGSTEAIVKNRLLEIRVRLPLDKTPS</sequence>
<name>A0ABV6LTY1_9BACI</name>
<keyword evidence="12 13" id="KW-0472">Membrane</keyword>
<keyword evidence="5" id="KW-0808">Transferase</keyword>
<keyword evidence="9" id="KW-0067">ATP-binding</keyword>
<feature type="transmembrane region" description="Helical" evidence="13">
    <location>
        <begin position="6"/>
        <end position="26"/>
    </location>
</feature>
<dbReference type="PROSITE" id="PS50109">
    <property type="entry name" value="HIS_KIN"/>
    <property type="match status" value="1"/>
</dbReference>
<evidence type="ECO:0000313" key="15">
    <source>
        <dbReference type="EMBL" id="MFC0525862.1"/>
    </source>
</evidence>
<dbReference type="InterPro" id="IPR050398">
    <property type="entry name" value="HssS/ArlS-like"/>
</dbReference>
<dbReference type="SMART" id="SM00388">
    <property type="entry name" value="HisKA"/>
    <property type="match status" value="1"/>
</dbReference>
<evidence type="ECO:0000256" key="6">
    <source>
        <dbReference type="ARBA" id="ARBA00022692"/>
    </source>
</evidence>
<dbReference type="RefSeq" id="WP_377351635.1">
    <property type="nucleotide sequence ID" value="NZ_JBHLTP010000023.1"/>
</dbReference>
<protein>
    <recommendedName>
        <fullName evidence="3">histidine kinase</fullName>
        <ecNumber evidence="3">2.7.13.3</ecNumber>
    </recommendedName>
</protein>
<feature type="domain" description="Histidine kinase" evidence="14">
    <location>
        <begin position="88"/>
        <end position="296"/>
    </location>
</feature>
<proteinExistence type="predicted"/>
<dbReference type="SMART" id="SM00387">
    <property type="entry name" value="HATPase_c"/>
    <property type="match status" value="1"/>
</dbReference>
<evidence type="ECO:0000256" key="13">
    <source>
        <dbReference type="SAM" id="Phobius"/>
    </source>
</evidence>
<gene>
    <name evidence="15" type="ORF">ACFFGV_19995</name>
</gene>
<evidence type="ECO:0000256" key="3">
    <source>
        <dbReference type="ARBA" id="ARBA00012438"/>
    </source>
</evidence>
<dbReference type="InterPro" id="IPR036097">
    <property type="entry name" value="HisK_dim/P_sf"/>
</dbReference>